<dbReference type="OrthoDB" id="3936150at2759"/>
<dbReference type="KEGG" id="aluc:AKAW2_80751A"/>
<name>A0A7R7WLL8_ASPKA</name>
<dbReference type="RefSeq" id="XP_041548712.1">
    <property type="nucleotide sequence ID" value="XM_041681806.1"/>
</dbReference>
<sequence>MLGGAPAIPISLFWMAWTTYRHISVWSSIIASAVFGFGITTVFISAHLYVIDAYEKGAASAFAMLVMPRYLASGGITVAGGPIYSSIGVHYTLSILGAISAVMAFVPYVFYFYGHHIRRVSPHAVVHD</sequence>
<reference evidence="6" key="1">
    <citation type="submission" date="2021-01" db="EMBL/GenBank/DDBJ databases">
        <authorList>
            <consortium name="Aspergillus luchuensis mut. kawachii IFO 4304 genome sequencing consortium"/>
            <person name="Kazuki M."/>
            <person name="Futagami T."/>
        </authorList>
    </citation>
    <scope>NUCLEOTIDE SEQUENCE</scope>
    <source>
        <strain evidence="6">IFO 4308</strain>
    </source>
</reference>
<dbReference type="SUPFAM" id="SSF103473">
    <property type="entry name" value="MFS general substrate transporter"/>
    <property type="match status" value="1"/>
</dbReference>
<reference evidence="6" key="2">
    <citation type="submission" date="2021-02" db="EMBL/GenBank/DDBJ databases">
        <title>Aspergillus luchuensis mut. kawachii IFO 4304 genome sequence.</title>
        <authorList>
            <person name="Mori K."/>
            <person name="Kadooka C."/>
            <person name="Goto M."/>
            <person name="Futagami T."/>
        </authorList>
    </citation>
    <scope>NUCLEOTIDE SEQUENCE</scope>
    <source>
        <strain evidence="6">IFO 4308</strain>
    </source>
</reference>
<evidence type="ECO:0000256" key="2">
    <source>
        <dbReference type="ARBA" id="ARBA00022692"/>
    </source>
</evidence>
<comment type="subcellular location">
    <subcellularLocation>
        <location evidence="1">Membrane</location>
        <topology evidence="1">Multi-pass membrane protein</topology>
    </subcellularLocation>
</comment>
<organism evidence="6 7">
    <name type="scientific">Aspergillus kawachii</name>
    <name type="common">White koji mold</name>
    <name type="synonym">Aspergillus awamori var. kawachi</name>
    <dbReference type="NCBI Taxonomy" id="1069201"/>
    <lineage>
        <taxon>Eukaryota</taxon>
        <taxon>Fungi</taxon>
        <taxon>Dikarya</taxon>
        <taxon>Ascomycota</taxon>
        <taxon>Pezizomycotina</taxon>
        <taxon>Eurotiomycetes</taxon>
        <taxon>Eurotiomycetidae</taxon>
        <taxon>Eurotiales</taxon>
        <taxon>Aspergillaceae</taxon>
        <taxon>Aspergillus</taxon>
        <taxon>Aspergillus subgen. Circumdati</taxon>
    </lineage>
</organism>
<gene>
    <name evidence="6" type="ORF">AKAW2_80751A</name>
</gene>
<keyword evidence="3 5" id="KW-1133">Transmembrane helix</keyword>
<evidence type="ECO:0000313" key="6">
    <source>
        <dbReference type="EMBL" id="BCS04950.1"/>
    </source>
</evidence>
<evidence type="ECO:0000256" key="1">
    <source>
        <dbReference type="ARBA" id="ARBA00004141"/>
    </source>
</evidence>
<proteinExistence type="predicted"/>
<dbReference type="AlphaFoldDB" id="A0A7R7WLL8"/>
<feature type="transmembrane region" description="Helical" evidence="5">
    <location>
        <begin position="62"/>
        <end position="85"/>
    </location>
</feature>
<feature type="transmembrane region" description="Helical" evidence="5">
    <location>
        <begin position="23"/>
        <end position="50"/>
    </location>
</feature>
<keyword evidence="7" id="KW-1185">Reference proteome</keyword>
<dbReference type="PANTHER" id="PTHR23502:SF47">
    <property type="entry name" value="MAJOR FACILITATOR SUPERFAMILY (MFS) PROFILE DOMAIN-CONTAINING PROTEIN-RELATED"/>
    <property type="match status" value="1"/>
</dbReference>
<evidence type="ECO:0000256" key="4">
    <source>
        <dbReference type="ARBA" id="ARBA00023136"/>
    </source>
</evidence>
<keyword evidence="4 5" id="KW-0472">Membrane</keyword>
<feature type="transmembrane region" description="Helical" evidence="5">
    <location>
        <begin position="91"/>
        <end position="113"/>
    </location>
</feature>
<dbReference type="EMBL" id="AP024432">
    <property type="protein sequence ID" value="BCS04950.1"/>
    <property type="molecule type" value="Genomic_DNA"/>
</dbReference>
<keyword evidence="2 5" id="KW-0812">Transmembrane</keyword>
<dbReference type="InterPro" id="IPR036259">
    <property type="entry name" value="MFS_trans_sf"/>
</dbReference>
<evidence type="ECO:0000313" key="7">
    <source>
        <dbReference type="Proteomes" id="UP000661280"/>
    </source>
</evidence>
<evidence type="ECO:0000256" key="3">
    <source>
        <dbReference type="ARBA" id="ARBA00022989"/>
    </source>
</evidence>
<protein>
    <submittedName>
        <fullName evidence="6">Uncharacterized protein</fullName>
    </submittedName>
</protein>
<accession>A0A7R7WLL8</accession>
<dbReference type="GO" id="GO:0005886">
    <property type="term" value="C:plasma membrane"/>
    <property type="evidence" value="ECO:0007669"/>
    <property type="project" value="TreeGrafter"/>
</dbReference>
<dbReference type="GO" id="GO:0022857">
    <property type="term" value="F:transmembrane transporter activity"/>
    <property type="evidence" value="ECO:0007669"/>
    <property type="project" value="TreeGrafter"/>
</dbReference>
<dbReference type="GeneID" id="64966271"/>
<dbReference type="PANTHER" id="PTHR23502">
    <property type="entry name" value="MAJOR FACILITATOR SUPERFAMILY"/>
    <property type="match status" value="1"/>
</dbReference>
<evidence type="ECO:0000256" key="5">
    <source>
        <dbReference type="SAM" id="Phobius"/>
    </source>
</evidence>
<dbReference type="Proteomes" id="UP000661280">
    <property type="component" value="Chromosome 8"/>
</dbReference>